<keyword evidence="6" id="KW-0378">Hydrolase</keyword>
<dbReference type="PANTHER" id="PTHR43294">
    <property type="entry name" value="SODIUM/POTASSIUM-TRANSPORTING ATPASE SUBUNIT ALPHA"/>
    <property type="match status" value="1"/>
</dbReference>
<keyword evidence="7" id="KW-1185">Reference proteome</keyword>
<evidence type="ECO:0000313" key="6">
    <source>
        <dbReference type="EMBL" id="ASJ73638.1"/>
    </source>
</evidence>
<dbReference type="Proteomes" id="UP000250079">
    <property type="component" value="Chromosome"/>
</dbReference>
<dbReference type="AlphaFoldDB" id="A0A2Z2NV91"/>
<evidence type="ECO:0000256" key="3">
    <source>
        <dbReference type="SAM" id="MobiDB-lite"/>
    </source>
</evidence>
<comment type="subcellular location">
    <subcellularLocation>
        <location evidence="1">Cell membrane</location>
        <topology evidence="1">Multi-pass membrane protein</topology>
    </subcellularLocation>
</comment>
<name>A0A2Z2NV91_9GAMM</name>
<dbReference type="InterPro" id="IPR023298">
    <property type="entry name" value="ATPase_P-typ_TM_dom_sf"/>
</dbReference>
<keyword evidence="2" id="KW-1003">Cell membrane</keyword>
<dbReference type="KEGG" id="gai:IMCC3135_17795"/>
<dbReference type="GO" id="GO:0005886">
    <property type="term" value="C:plasma membrane"/>
    <property type="evidence" value="ECO:0007669"/>
    <property type="project" value="UniProtKB-SubCell"/>
</dbReference>
<feature type="region of interest" description="Disordered" evidence="3">
    <location>
        <begin position="92"/>
        <end position="123"/>
    </location>
</feature>
<dbReference type="Gene3D" id="1.20.1110.10">
    <property type="entry name" value="Calcium-transporting ATPase, transmembrane domain"/>
    <property type="match status" value="1"/>
</dbReference>
<evidence type="ECO:0000256" key="4">
    <source>
        <dbReference type="SAM" id="Phobius"/>
    </source>
</evidence>
<dbReference type="PANTHER" id="PTHR43294:SF21">
    <property type="entry name" value="CATION TRANSPORTING ATPASE"/>
    <property type="match status" value="1"/>
</dbReference>
<proteinExistence type="predicted"/>
<dbReference type="InterPro" id="IPR050510">
    <property type="entry name" value="Cation_transp_ATPase_P-type"/>
</dbReference>
<sequence>MLTGGIAQGQALAPSELHCALSHRRRAARGALLISLFRANCPLDHAPCCASTDPTPAGRSAFETVESQNTMLRQFRNLQKIDVYGHDDVRVTGQARRTGRKGSFSTTPMPDPESQKASPKDPSLIDFDDLVSSLGTNLERGLDAGEAAKRLRADGPNELRALPPVPVWRRALAQLQNPLVYLLGIAAAVALAAWWFDGRSQPDVAGWPLDAIVIICVVVLNAVLGWLQEAKTAQAVAALAKMTTSHTPRRIYGCTRCSLALADICRRGCDER</sequence>
<evidence type="ECO:0000256" key="1">
    <source>
        <dbReference type="ARBA" id="ARBA00004651"/>
    </source>
</evidence>
<protein>
    <submittedName>
        <fullName evidence="6">Calcium-transporting ATPase 1</fullName>
        <ecNumber evidence="6">3.6.3.8</ecNumber>
    </submittedName>
</protein>
<evidence type="ECO:0000256" key="2">
    <source>
        <dbReference type="ARBA" id="ARBA00022475"/>
    </source>
</evidence>
<feature type="transmembrane region" description="Helical" evidence="4">
    <location>
        <begin position="208"/>
        <end position="227"/>
    </location>
</feature>
<gene>
    <name evidence="6" type="ORF">IMCC3135_17795</name>
</gene>
<dbReference type="SUPFAM" id="SSF81665">
    <property type="entry name" value="Calcium ATPase, transmembrane domain M"/>
    <property type="match status" value="1"/>
</dbReference>
<dbReference type="InterPro" id="IPR004014">
    <property type="entry name" value="ATPase_P-typ_cation-transptr_N"/>
</dbReference>
<feature type="transmembrane region" description="Helical" evidence="4">
    <location>
        <begin position="179"/>
        <end position="196"/>
    </location>
</feature>
<evidence type="ECO:0000259" key="5">
    <source>
        <dbReference type="SMART" id="SM00831"/>
    </source>
</evidence>
<dbReference type="EC" id="3.6.3.8" evidence="6"/>
<dbReference type="GO" id="GO:0019829">
    <property type="term" value="F:ATPase-coupled monoatomic cation transmembrane transporter activity"/>
    <property type="evidence" value="ECO:0007669"/>
    <property type="project" value="TreeGrafter"/>
</dbReference>
<dbReference type="GO" id="GO:1902600">
    <property type="term" value="P:proton transmembrane transport"/>
    <property type="evidence" value="ECO:0007669"/>
    <property type="project" value="TreeGrafter"/>
</dbReference>
<dbReference type="GO" id="GO:0016787">
    <property type="term" value="F:hydrolase activity"/>
    <property type="evidence" value="ECO:0007669"/>
    <property type="project" value="UniProtKB-KW"/>
</dbReference>
<reference evidence="6 7" key="1">
    <citation type="submission" date="2016-12" db="EMBL/GenBank/DDBJ databases">
        <authorList>
            <person name="Song W.-J."/>
            <person name="Kurnit D.M."/>
        </authorList>
    </citation>
    <scope>NUCLEOTIDE SEQUENCE [LARGE SCALE GENOMIC DNA]</scope>
    <source>
        <strain evidence="6 7">IMCC3135</strain>
    </source>
</reference>
<evidence type="ECO:0000313" key="7">
    <source>
        <dbReference type="Proteomes" id="UP000250079"/>
    </source>
</evidence>
<keyword evidence="4" id="KW-1133">Transmembrane helix</keyword>
<keyword evidence="4" id="KW-0812">Transmembrane</keyword>
<dbReference type="EMBL" id="CP018632">
    <property type="protein sequence ID" value="ASJ73638.1"/>
    <property type="molecule type" value="Genomic_DNA"/>
</dbReference>
<dbReference type="Gene3D" id="2.70.150.10">
    <property type="entry name" value="Calcium-transporting ATPase, cytoplasmic transduction domain A"/>
    <property type="match status" value="1"/>
</dbReference>
<keyword evidence="4" id="KW-0472">Membrane</keyword>
<dbReference type="SMART" id="SM00831">
    <property type="entry name" value="Cation_ATPase_N"/>
    <property type="match status" value="1"/>
</dbReference>
<accession>A0A2Z2NV91</accession>
<dbReference type="Pfam" id="PF00690">
    <property type="entry name" value="Cation_ATPase_N"/>
    <property type="match status" value="1"/>
</dbReference>
<feature type="domain" description="Cation-transporting P-type ATPase N-terminal" evidence="5">
    <location>
        <begin position="121"/>
        <end position="195"/>
    </location>
</feature>
<organism evidence="6 7">
    <name type="scientific">Granulosicoccus antarcticus IMCC3135</name>
    <dbReference type="NCBI Taxonomy" id="1192854"/>
    <lineage>
        <taxon>Bacteria</taxon>
        <taxon>Pseudomonadati</taxon>
        <taxon>Pseudomonadota</taxon>
        <taxon>Gammaproteobacteria</taxon>
        <taxon>Chromatiales</taxon>
        <taxon>Granulosicoccaceae</taxon>
        <taxon>Granulosicoccus</taxon>
    </lineage>
</organism>